<feature type="transmembrane region" description="Helical" evidence="7">
    <location>
        <begin position="228"/>
        <end position="250"/>
    </location>
</feature>
<keyword evidence="2" id="KW-1003">Cell membrane</keyword>
<feature type="transmembrane region" description="Helical" evidence="7">
    <location>
        <begin position="110"/>
        <end position="138"/>
    </location>
</feature>
<keyword evidence="5 7" id="KW-1133">Transmembrane helix</keyword>
<feature type="transmembrane region" description="Helical" evidence="7">
    <location>
        <begin position="302"/>
        <end position="321"/>
    </location>
</feature>
<evidence type="ECO:0000256" key="3">
    <source>
        <dbReference type="ARBA" id="ARBA00022679"/>
    </source>
</evidence>
<reference evidence="8 9" key="1">
    <citation type="submission" date="2021-04" db="EMBL/GenBank/DDBJ databases">
        <authorList>
            <person name="Huq M.A."/>
        </authorList>
    </citation>
    <scope>NUCLEOTIDE SEQUENCE [LARGE SCALE GENOMIC DNA]</scope>
    <source>
        <strain evidence="8 9">MAH-13</strain>
    </source>
</reference>
<keyword evidence="6 7" id="KW-0472">Membrane</keyword>
<protein>
    <submittedName>
        <fullName evidence="8">Glycosyltransferase family 4 protein</fullName>
    </submittedName>
</protein>
<accession>A0ABS4DRS9</accession>
<evidence type="ECO:0000256" key="4">
    <source>
        <dbReference type="ARBA" id="ARBA00022692"/>
    </source>
</evidence>
<dbReference type="CDD" id="cd06854">
    <property type="entry name" value="GT_WbpL_WbcO_like"/>
    <property type="match status" value="1"/>
</dbReference>
<evidence type="ECO:0000256" key="7">
    <source>
        <dbReference type="SAM" id="Phobius"/>
    </source>
</evidence>
<keyword evidence="9" id="KW-1185">Reference proteome</keyword>
<name>A0ABS4DRS9_9GAMM</name>
<feature type="transmembrane region" description="Helical" evidence="7">
    <location>
        <begin position="174"/>
        <end position="191"/>
    </location>
</feature>
<feature type="transmembrane region" description="Helical" evidence="7">
    <location>
        <begin position="203"/>
        <end position="222"/>
    </location>
</feature>
<comment type="subcellular location">
    <subcellularLocation>
        <location evidence="1">Cell membrane</location>
        <topology evidence="1">Multi-pass membrane protein</topology>
    </subcellularLocation>
</comment>
<sequence length="339" mass="36488">MLGWSLAGLVIAALAARAAIAYAHRRGMLDQPGQRRSHTLPTPRGGGIGIVLACLVVLPGTLATLSRPWPVWTIASLVLALLLVAAIGWWDDHRPLRQWPRLGVQLLATTLFSAALLVGTGMAWAWLPLLVLAGGWSINLHNFMDGIDALLAQQGIFVAAGIGCLAASVTQPALAGAGFAVAASCLGFWFYNRPRARIFMGDVGSGSVGLLLFALAAMLWGIEPALLWPALILGSSFVADASLTLLNRFLRGRRWYAPHREHLYQWLVRSGRTHARAAAWYLTWNLLIAAPAAVVARQLPAMALPACAAVYTAAGATWIVTKRRCMRRATLKDHRHVAP</sequence>
<dbReference type="RefSeq" id="WP_209622970.1">
    <property type="nucleotide sequence ID" value="NZ_JAGJRS010000034.1"/>
</dbReference>
<proteinExistence type="predicted"/>
<gene>
    <name evidence="8" type="ORF">J7I44_15695</name>
</gene>
<keyword evidence="3" id="KW-0808">Transferase</keyword>
<evidence type="ECO:0000256" key="5">
    <source>
        <dbReference type="ARBA" id="ARBA00022989"/>
    </source>
</evidence>
<keyword evidence="4 7" id="KW-0812">Transmembrane</keyword>
<evidence type="ECO:0000256" key="2">
    <source>
        <dbReference type="ARBA" id="ARBA00022475"/>
    </source>
</evidence>
<dbReference type="PANTHER" id="PTHR22926">
    <property type="entry name" value="PHOSPHO-N-ACETYLMURAMOYL-PENTAPEPTIDE-TRANSFERASE"/>
    <property type="match status" value="1"/>
</dbReference>
<evidence type="ECO:0000313" key="8">
    <source>
        <dbReference type="EMBL" id="MBP1475750.1"/>
    </source>
</evidence>
<dbReference type="InterPro" id="IPR000715">
    <property type="entry name" value="Glycosyl_transferase_4"/>
</dbReference>
<dbReference type="Pfam" id="PF00953">
    <property type="entry name" value="Glycos_transf_4"/>
    <property type="match status" value="1"/>
</dbReference>
<evidence type="ECO:0000256" key="6">
    <source>
        <dbReference type="ARBA" id="ARBA00023136"/>
    </source>
</evidence>
<comment type="caution">
    <text evidence="8">The sequence shown here is derived from an EMBL/GenBank/DDBJ whole genome shotgun (WGS) entry which is preliminary data.</text>
</comment>
<organism evidence="8 9">
    <name type="scientific">Frateuria flava</name>
    <dbReference type="NCBI Taxonomy" id="2821489"/>
    <lineage>
        <taxon>Bacteria</taxon>
        <taxon>Pseudomonadati</taxon>
        <taxon>Pseudomonadota</taxon>
        <taxon>Gammaproteobacteria</taxon>
        <taxon>Lysobacterales</taxon>
        <taxon>Rhodanobacteraceae</taxon>
        <taxon>Frateuria</taxon>
    </lineage>
</organism>
<feature type="transmembrane region" description="Helical" evidence="7">
    <location>
        <begin position="72"/>
        <end position="90"/>
    </location>
</feature>
<feature type="transmembrane region" description="Helical" evidence="7">
    <location>
        <begin position="47"/>
        <end position="65"/>
    </location>
</feature>
<dbReference type="Proteomes" id="UP000823790">
    <property type="component" value="Unassembled WGS sequence"/>
</dbReference>
<feature type="transmembrane region" description="Helical" evidence="7">
    <location>
        <begin position="278"/>
        <end position="296"/>
    </location>
</feature>
<evidence type="ECO:0000256" key="1">
    <source>
        <dbReference type="ARBA" id="ARBA00004651"/>
    </source>
</evidence>
<dbReference type="PANTHER" id="PTHR22926:SF3">
    <property type="entry name" value="UNDECAPRENYL-PHOSPHATE ALPHA-N-ACETYLGLUCOSAMINYL 1-PHOSPHATE TRANSFERASE"/>
    <property type="match status" value="1"/>
</dbReference>
<evidence type="ECO:0000313" key="9">
    <source>
        <dbReference type="Proteomes" id="UP000823790"/>
    </source>
</evidence>
<dbReference type="EMBL" id="JAGJRS010000034">
    <property type="protein sequence ID" value="MBP1475750.1"/>
    <property type="molecule type" value="Genomic_DNA"/>
</dbReference>